<keyword evidence="2" id="KW-1133">Transmembrane helix</keyword>
<feature type="compositionally biased region" description="Low complexity" evidence="1">
    <location>
        <begin position="282"/>
        <end position="294"/>
    </location>
</feature>
<feature type="region of interest" description="Disordered" evidence="1">
    <location>
        <begin position="282"/>
        <end position="309"/>
    </location>
</feature>
<keyword evidence="2" id="KW-0812">Transmembrane</keyword>
<dbReference type="Pfam" id="PF20236">
    <property type="entry name" value="DUF6593"/>
    <property type="match status" value="1"/>
</dbReference>
<organism evidence="4 5">
    <name type="scientific">Panaeolus cyanescens</name>
    <dbReference type="NCBI Taxonomy" id="181874"/>
    <lineage>
        <taxon>Eukaryota</taxon>
        <taxon>Fungi</taxon>
        <taxon>Dikarya</taxon>
        <taxon>Basidiomycota</taxon>
        <taxon>Agaricomycotina</taxon>
        <taxon>Agaricomycetes</taxon>
        <taxon>Agaricomycetidae</taxon>
        <taxon>Agaricales</taxon>
        <taxon>Agaricineae</taxon>
        <taxon>Galeropsidaceae</taxon>
        <taxon>Panaeolus</taxon>
    </lineage>
</organism>
<comment type="caution">
    <text evidence="4">The sequence shown here is derived from an EMBL/GenBank/DDBJ whole genome shotgun (WGS) entry which is preliminary data.</text>
</comment>
<name>A0A409VHT8_9AGAR</name>
<dbReference type="InterPro" id="IPR046528">
    <property type="entry name" value="DUF6593"/>
</dbReference>
<evidence type="ECO:0000259" key="3">
    <source>
        <dbReference type="Pfam" id="PF20236"/>
    </source>
</evidence>
<feature type="transmembrane region" description="Helical" evidence="2">
    <location>
        <begin position="238"/>
        <end position="257"/>
    </location>
</feature>
<sequence length="309" mass="34208">MTRAHMQKAGDQLAETLYGSVETTQPPENLFLSLPHFSKHRRSLYPRHPSTMQLCLINNDPTATLLVSREGIPMYSVQTSNSGPGCFSLDDPSHVVYRGGADSARSKRTAMTTVKRLEQYNASRGHVETEIGVIEYRGPKEGTHLMICGQRSNKEFDIPPCIPPPSLIKEEEEEEEKEEPVRDNSWEFTGVESKRFRWQLFAHCPVLMIADSSFTPLARYSRAKIGIVSRARKAFLEILPAGLGLIDFIVVTFVAFMKQRILIEGGPNAVYDHTLHSSPISVTPSHSVHSSPCPGSSPIPKTPSPGGTP</sequence>
<evidence type="ECO:0000256" key="1">
    <source>
        <dbReference type="SAM" id="MobiDB-lite"/>
    </source>
</evidence>
<proteinExistence type="predicted"/>
<reference evidence="4 5" key="1">
    <citation type="journal article" date="2018" name="Evol. Lett.">
        <title>Horizontal gene cluster transfer increased hallucinogenic mushroom diversity.</title>
        <authorList>
            <person name="Reynolds H.T."/>
            <person name="Vijayakumar V."/>
            <person name="Gluck-Thaler E."/>
            <person name="Korotkin H.B."/>
            <person name="Matheny P.B."/>
            <person name="Slot J.C."/>
        </authorList>
    </citation>
    <scope>NUCLEOTIDE SEQUENCE [LARGE SCALE GENOMIC DNA]</scope>
    <source>
        <strain evidence="4 5">2629</strain>
    </source>
</reference>
<keyword evidence="5" id="KW-1185">Reference proteome</keyword>
<dbReference type="EMBL" id="NHTK01006057">
    <property type="protein sequence ID" value="PPQ65823.1"/>
    <property type="molecule type" value="Genomic_DNA"/>
</dbReference>
<accession>A0A409VHT8</accession>
<dbReference type="InParanoid" id="A0A409VHT8"/>
<feature type="compositionally biased region" description="Pro residues" evidence="1">
    <location>
        <begin position="295"/>
        <end position="309"/>
    </location>
</feature>
<gene>
    <name evidence="4" type="ORF">CVT24_012050</name>
</gene>
<evidence type="ECO:0000313" key="4">
    <source>
        <dbReference type="EMBL" id="PPQ65823.1"/>
    </source>
</evidence>
<dbReference type="OrthoDB" id="2605483at2759"/>
<protein>
    <recommendedName>
        <fullName evidence="3">DUF6593 domain-containing protein</fullName>
    </recommendedName>
</protein>
<feature type="domain" description="DUF6593" evidence="3">
    <location>
        <begin position="59"/>
        <end position="260"/>
    </location>
</feature>
<keyword evidence="2" id="KW-0472">Membrane</keyword>
<evidence type="ECO:0000256" key="2">
    <source>
        <dbReference type="SAM" id="Phobius"/>
    </source>
</evidence>
<dbReference type="Proteomes" id="UP000284842">
    <property type="component" value="Unassembled WGS sequence"/>
</dbReference>
<evidence type="ECO:0000313" key="5">
    <source>
        <dbReference type="Proteomes" id="UP000284842"/>
    </source>
</evidence>
<dbReference type="AlphaFoldDB" id="A0A409VHT8"/>